<organism evidence="2 3">
    <name type="scientific">Sporosarcina psychrophila</name>
    <name type="common">Bacillus psychrophilus</name>
    <dbReference type="NCBI Taxonomy" id="1476"/>
    <lineage>
        <taxon>Bacteria</taxon>
        <taxon>Bacillati</taxon>
        <taxon>Bacillota</taxon>
        <taxon>Bacilli</taxon>
        <taxon>Bacillales</taxon>
        <taxon>Caryophanaceae</taxon>
        <taxon>Sporosarcina</taxon>
    </lineage>
</organism>
<evidence type="ECO:0000259" key="1">
    <source>
        <dbReference type="Pfam" id="PF07872"/>
    </source>
</evidence>
<protein>
    <recommendedName>
        <fullName evidence="1">DUF1659 domain-containing protein</fullName>
    </recommendedName>
</protein>
<dbReference type="InterPro" id="IPR012454">
    <property type="entry name" value="DUF1659"/>
</dbReference>
<reference evidence="2 3" key="1">
    <citation type="submission" date="2024-06" db="EMBL/GenBank/DDBJ databases">
        <title>Sorghum-associated microbial communities from plants grown in Nebraska, USA.</title>
        <authorList>
            <person name="Schachtman D."/>
        </authorList>
    </citation>
    <scope>NUCLEOTIDE SEQUENCE [LARGE SCALE GENOMIC DNA]</scope>
    <source>
        <strain evidence="2 3">1288</strain>
    </source>
</reference>
<proteinExistence type="predicted"/>
<dbReference type="Proteomes" id="UP001549104">
    <property type="component" value="Unassembled WGS sequence"/>
</dbReference>
<sequence length="73" mass="8073">MAATIEFQHAAGRVLFDGGLTEDGKIIRKSKTYRYIKENAPAEDLYKALEQLGRLSTLLFIGANLVETSSLID</sequence>
<evidence type="ECO:0000313" key="2">
    <source>
        <dbReference type="EMBL" id="MET3655531.1"/>
    </source>
</evidence>
<dbReference type="RefSeq" id="WP_354312115.1">
    <property type="nucleotide sequence ID" value="NZ_JBEPME010000001.1"/>
</dbReference>
<accession>A0ABV2K365</accession>
<comment type="caution">
    <text evidence="2">The sequence shown here is derived from an EMBL/GenBank/DDBJ whole genome shotgun (WGS) entry which is preliminary data.</text>
</comment>
<name>A0ABV2K365_SPOPS</name>
<dbReference type="EMBL" id="JBEPME010000001">
    <property type="protein sequence ID" value="MET3655531.1"/>
    <property type="molecule type" value="Genomic_DNA"/>
</dbReference>
<gene>
    <name evidence="2" type="ORF">ABIC55_000615</name>
</gene>
<dbReference type="Pfam" id="PF07872">
    <property type="entry name" value="DUF1659"/>
    <property type="match status" value="1"/>
</dbReference>
<keyword evidence="3" id="KW-1185">Reference proteome</keyword>
<evidence type="ECO:0000313" key="3">
    <source>
        <dbReference type="Proteomes" id="UP001549104"/>
    </source>
</evidence>
<feature type="domain" description="DUF1659" evidence="1">
    <location>
        <begin position="3"/>
        <end position="72"/>
    </location>
</feature>